<evidence type="ECO:0000313" key="7">
    <source>
        <dbReference type="EMBL" id="CAF1587170.1"/>
    </source>
</evidence>
<dbReference type="EMBL" id="CAJNOR010006149">
    <property type="protein sequence ID" value="CAF1587170.1"/>
    <property type="molecule type" value="Genomic_DNA"/>
</dbReference>
<dbReference type="AlphaFoldDB" id="A0A815ZQA0"/>
<dbReference type="GO" id="GO:0009435">
    <property type="term" value="P:NAD+ biosynthetic process"/>
    <property type="evidence" value="ECO:0007669"/>
    <property type="project" value="UniProtKB-UniPathway"/>
</dbReference>
<dbReference type="Proteomes" id="UP000663828">
    <property type="component" value="Unassembled WGS sequence"/>
</dbReference>
<accession>A0A815ZQA0</accession>
<proteinExistence type="predicted"/>
<comment type="caution">
    <text evidence="7">The sequence shown here is derived from an EMBL/GenBank/DDBJ whole genome shotgun (WGS) entry which is preliminary data.</text>
</comment>
<dbReference type="GO" id="GO:0003952">
    <property type="term" value="F:NAD+ synthase (glutamine-hydrolyzing) activity"/>
    <property type="evidence" value="ECO:0007669"/>
    <property type="project" value="InterPro"/>
</dbReference>
<protein>
    <recommendedName>
        <fullName evidence="6">NAD/GMP synthase domain-containing protein</fullName>
    </recommendedName>
</protein>
<dbReference type="InterPro" id="IPR003694">
    <property type="entry name" value="NAD_synthase"/>
</dbReference>
<comment type="pathway">
    <text evidence="1">Cofactor biosynthesis; NAD(+) biosynthesis.</text>
</comment>
<name>A0A815ZQA0_ADIRI</name>
<dbReference type="UniPathway" id="UPA00253"/>
<dbReference type="SUPFAM" id="SSF52402">
    <property type="entry name" value="Adenine nucleotide alpha hydrolases-like"/>
    <property type="match status" value="1"/>
</dbReference>
<dbReference type="GO" id="GO:0005524">
    <property type="term" value="F:ATP binding"/>
    <property type="evidence" value="ECO:0007669"/>
    <property type="project" value="UniProtKB-KW"/>
</dbReference>
<evidence type="ECO:0000256" key="1">
    <source>
        <dbReference type="ARBA" id="ARBA00004790"/>
    </source>
</evidence>
<dbReference type="GO" id="GO:0005737">
    <property type="term" value="C:cytoplasm"/>
    <property type="evidence" value="ECO:0007669"/>
    <property type="project" value="InterPro"/>
</dbReference>
<dbReference type="PANTHER" id="PTHR23090">
    <property type="entry name" value="NH 3 /GLUTAMINE-DEPENDENT NAD + SYNTHETASE"/>
    <property type="match status" value="1"/>
</dbReference>
<keyword evidence="5" id="KW-0520">NAD</keyword>
<dbReference type="NCBIfam" id="TIGR00552">
    <property type="entry name" value="nadE"/>
    <property type="match status" value="1"/>
</dbReference>
<keyword evidence="2" id="KW-0436">Ligase</keyword>
<dbReference type="Pfam" id="PF02540">
    <property type="entry name" value="NAD_synthase"/>
    <property type="match status" value="1"/>
</dbReference>
<evidence type="ECO:0000256" key="2">
    <source>
        <dbReference type="ARBA" id="ARBA00022598"/>
    </source>
</evidence>
<evidence type="ECO:0000256" key="5">
    <source>
        <dbReference type="ARBA" id="ARBA00023027"/>
    </source>
</evidence>
<evidence type="ECO:0000256" key="4">
    <source>
        <dbReference type="ARBA" id="ARBA00022840"/>
    </source>
</evidence>
<keyword evidence="8" id="KW-1185">Reference proteome</keyword>
<dbReference type="Gene3D" id="3.40.50.620">
    <property type="entry name" value="HUPs"/>
    <property type="match status" value="1"/>
</dbReference>
<dbReference type="PANTHER" id="PTHR23090:SF9">
    <property type="entry name" value="GLUTAMINE-DEPENDENT NAD(+) SYNTHETASE"/>
    <property type="match status" value="1"/>
</dbReference>
<feature type="domain" description="NAD/GMP synthase" evidence="6">
    <location>
        <begin position="57"/>
        <end position="290"/>
    </location>
</feature>
<keyword evidence="4" id="KW-0067">ATP-binding</keyword>
<evidence type="ECO:0000256" key="3">
    <source>
        <dbReference type="ARBA" id="ARBA00022741"/>
    </source>
</evidence>
<evidence type="ECO:0000259" key="6">
    <source>
        <dbReference type="Pfam" id="PF02540"/>
    </source>
</evidence>
<reference evidence="7" key="1">
    <citation type="submission" date="2021-02" db="EMBL/GenBank/DDBJ databases">
        <authorList>
            <person name="Nowell W R."/>
        </authorList>
    </citation>
    <scope>NUCLEOTIDE SEQUENCE</scope>
</reference>
<sequence length="308" mass="34017">MDFLDLLTWVALVPEYVPLVVGLNLLAIPIGDAAIHQNDYPKLYARVKIRSSDDFWSHAKGFVIGVSGGIDSALVSTLCARTDAPTLVIVMPIHQSSAEVQRSQAHINWLTSKFPNVTGAKVDLTEAFETFQKTVKSNEINEVNSYSDVAFANMRSRLRMVNLYYFASLKGYLVAGTGNKVEDFGVGFFTKYGDGGVDISPIADLLKSEVRAVADVLGVSHEIIKAPPTDGLFGDTRTDEDQIGASYDELEWAMNHLDLSQEQQGGVTFTDRQKKVLEIYKQRHAANLHKMVEIPRCIIPPELKAKQA</sequence>
<organism evidence="7 8">
    <name type="scientific">Adineta ricciae</name>
    <name type="common">Rotifer</name>
    <dbReference type="NCBI Taxonomy" id="249248"/>
    <lineage>
        <taxon>Eukaryota</taxon>
        <taxon>Metazoa</taxon>
        <taxon>Spiralia</taxon>
        <taxon>Gnathifera</taxon>
        <taxon>Rotifera</taxon>
        <taxon>Eurotatoria</taxon>
        <taxon>Bdelloidea</taxon>
        <taxon>Adinetida</taxon>
        <taxon>Adinetidae</taxon>
        <taxon>Adineta</taxon>
    </lineage>
</organism>
<evidence type="ECO:0000313" key="8">
    <source>
        <dbReference type="Proteomes" id="UP000663828"/>
    </source>
</evidence>
<keyword evidence="3" id="KW-0547">Nucleotide-binding</keyword>
<dbReference type="GO" id="GO:0004359">
    <property type="term" value="F:glutaminase activity"/>
    <property type="evidence" value="ECO:0007669"/>
    <property type="project" value="InterPro"/>
</dbReference>
<dbReference type="CDD" id="cd00553">
    <property type="entry name" value="NAD_synthase"/>
    <property type="match status" value="1"/>
</dbReference>
<dbReference type="InterPro" id="IPR022310">
    <property type="entry name" value="NAD/GMP_synthase"/>
</dbReference>
<dbReference type="InterPro" id="IPR014729">
    <property type="entry name" value="Rossmann-like_a/b/a_fold"/>
</dbReference>
<gene>
    <name evidence="7" type="ORF">XAT740_LOCUS46153</name>
</gene>